<dbReference type="InterPro" id="IPR010255">
    <property type="entry name" value="Haem_peroxidase_sf"/>
</dbReference>
<evidence type="ECO:0000256" key="14">
    <source>
        <dbReference type="ARBA" id="ARBA00023283"/>
    </source>
</evidence>
<evidence type="ECO:0000256" key="7">
    <source>
        <dbReference type="ARBA" id="ARBA00022723"/>
    </source>
</evidence>
<evidence type="ECO:0000256" key="16">
    <source>
        <dbReference type="PIRSR" id="PIRSR600823-1"/>
    </source>
</evidence>
<comment type="function">
    <text evidence="21">Removal of H(2)O(2), oxidation of toxic reductants, biosynthesis and degradation of lignin, suberization, auxin catabolism, response to environmental stresses such as wounding, pathogen attack and oxidative stress.</text>
</comment>
<feature type="binding site" evidence="18">
    <location>
        <position position="88"/>
    </location>
    <ligand>
        <name>Ca(2+)</name>
        <dbReference type="ChEBI" id="CHEBI:29108"/>
        <label>1</label>
    </ligand>
</feature>
<evidence type="ECO:0000313" key="23">
    <source>
        <dbReference type="EMBL" id="KAK1677015.1"/>
    </source>
</evidence>
<evidence type="ECO:0000256" key="19">
    <source>
        <dbReference type="PIRSR" id="PIRSR600823-4"/>
    </source>
</evidence>
<dbReference type="GO" id="GO:0140825">
    <property type="term" value="F:lactoperoxidase activity"/>
    <property type="evidence" value="ECO:0007669"/>
    <property type="project" value="UniProtKB-EC"/>
</dbReference>
<keyword evidence="13" id="KW-0325">Glycoprotein</keyword>
<sequence>MASTRAAAIILVALICGTMHCHPAAAMKVDTTGVAVADGLSLGFYQDTCPFVEHIVEFLVGEAFKKDVGIAPALIRIFFHDCFPQGCDASVLLNGTASEQIQPPNQTLRPTALKLIEDIRAAVHSACGPFVSCADILALATRDSLVDAGGPSYAVALGRRDALAPALPNITNTLPAPFFTVPQLIKSFGDRGLNVTDLVALSGAHSFGVAHCPAFEDRFKNGTDTNPPIDPKFAATLKAKCAGDNPVGTVTQNLDVRTPDKFDNKYYFDLVASQGLFKSDQALFHHSATNRTAVRFSLNEGAFFTQFAISMVKMSQMDVLTGTQGEIRNNCAVPNKRVGIQTAAGNNDGLAAEM</sequence>
<dbReference type="GO" id="GO:0042744">
    <property type="term" value="P:hydrogen peroxide catabolic process"/>
    <property type="evidence" value="ECO:0007669"/>
    <property type="project" value="UniProtKB-KW"/>
</dbReference>
<evidence type="ECO:0000256" key="4">
    <source>
        <dbReference type="ARBA" id="ARBA00012313"/>
    </source>
</evidence>
<evidence type="ECO:0000256" key="9">
    <source>
        <dbReference type="ARBA" id="ARBA00022837"/>
    </source>
</evidence>
<feature type="domain" description="Plant heme peroxidase family profile" evidence="22">
    <location>
        <begin position="39"/>
        <end position="335"/>
    </location>
</feature>
<comment type="cofactor">
    <cofactor evidence="18 21">
        <name>heme b</name>
        <dbReference type="ChEBI" id="CHEBI:60344"/>
    </cofactor>
    <text evidence="18 21">Binds 1 heme b (iron(II)-protoporphyrin IX) group per subunit.</text>
</comment>
<dbReference type="EMBL" id="JAUUTY010000002">
    <property type="protein sequence ID" value="KAK1677015.1"/>
    <property type="molecule type" value="Genomic_DNA"/>
</dbReference>
<comment type="caution">
    <text evidence="23">The sequence shown here is derived from an EMBL/GenBank/DDBJ whole genome shotgun (WGS) entry which is preliminary data.</text>
</comment>
<feature type="binding site" evidence="18">
    <location>
        <position position="90"/>
    </location>
    <ligand>
        <name>Ca(2+)</name>
        <dbReference type="ChEBI" id="CHEBI:29108"/>
        <label>1</label>
    </ligand>
</feature>
<dbReference type="SUPFAM" id="SSF48113">
    <property type="entry name" value="Heme-dependent peroxidases"/>
    <property type="match status" value="1"/>
</dbReference>
<comment type="catalytic activity">
    <reaction evidence="1 21">
        <text>2 a phenolic donor + H2O2 = 2 a phenolic radical donor + 2 H2O</text>
        <dbReference type="Rhea" id="RHEA:56136"/>
        <dbReference type="ChEBI" id="CHEBI:15377"/>
        <dbReference type="ChEBI" id="CHEBI:16240"/>
        <dbReference type="ChEBI" id="CHEBI:139520"/>
        <dbReference type="ChEBI" id="CHEBI:139521"/>
        <dbReference type="EC" id="1.11.1.7"/>
    </reaction>
</comment>
<feature type="binding site" evidence="18">
    <location>
        <position position="263"/>
    </location>
    <ligand>
        <name>Ca(2+)</name>
        <dbReference type="ChEBI" id="CHEBI:29108"/>
        <label>2</label>
    </ligand>
</feature>
<feature type="binding site" evidence="18">
    <location>
        <position position="258"/>
    </location>
    <ligand>
        <name>Ca(2+)</name>
        <dbReference type="ChEBI" id="CHEBI:29108"/>
        <label>2</label>
    </ligand>
</feature>
<feature type="binding site" evidence="17">
    <location>
        <position position="175"/>
    </location>
    <ligand>
        <name>substrate</name>
    </ligand>
</feature>
<dbReference type="AlphaFoldDB" id="A0AAD8T6D6"/>
<evidence type="ECO:0000256" key="1">
    <source>
        <dbReference type="ARBA" id="ARBA00000189"/>
    </source>
</evidence>
<dbReference type="GO" id="GO:0005576">
    <property type="term" value="C:extracellular region"/>
    <property type="evidence" value="ECO:0007669"/>
    <property type="project" value="UniProtKB-SubCell"/>
</dbReference>
<keyword evidence="12 20" id="KW-1015">Disulfide bond</keyword>
<dbReference type="PROSITE" id="PS00435">
    <property type="entry name" value="PEROXIDASE_1"/>
    <property type="match status" value="1"/>
</dbReference>
<dbReference type="FunFam" id="1.10.520.10:FF:000009">
    <property type="entry name" value="Peroxidase"/>
    <property type="match status" value="1"/>
</dbReference>
<feature type="binding site" evidence="18">
    <location>
        <position position="81"/>
    </location>
    <ligand>
        <name>Ca(2+)</name>
        <dbReference type="ChEBI" id="CHEBI:29108"/>
        <label>1</label>
    </ligand>
</feature>
<evidence type="ECO:0000256" key="5">
    <source>
        <dbReference type="ARBA" id="ARBA00022559"/>
    </source>
</evidence>
<feature type="binding site" evidence="18">
    <location>
        <position position="255"/>
    </location>
    <ligand>
        <name>Ca(2+)</name>
        <dbReference type="ChEBI" id="CHEBI:29108"/>
        <label>2</label>
    </ligand>
</feature>
<evidence type="ECO:0000256" key="17">
    <source>
        <dbReference type="PIRSR" id="PIRSR600823-2"/>
    </source>
</evidence>
<dbReference type="Pfam" id="PF00141">
    <property type="entry name" value="peroxidase"/>
    <property type="match status" value="1"/>
</dbReference>
<evidence type="ECO:0000256" key="13">
    <source>
        <dbReference type="ARBA" id="ARBA00023180"/>
    </source>
</evidence>
<evidence type="ECO:0000256" key="11">
    <source>
        <dbReference type="ARBA" id="ARBA00023004"/>
    </source>
</evidence>
<feature type="binding site" evidence="18">
    <location>
        <position position="86"/>
    </location>
    <ligand>
        <name>Ca(2+)</name>
        <dbReference type="ChEBI" id="CHEBI:29108"/>
        <label>1</label>
    </ligand>
</feature>
<evidence type="ECO:0000256" key="21">
    <source>
        <dbReference type="RuleBase" id="RU362060"/>
    </source>
</evidence>
<keyword evidence="11 18" id="KW-0408">Iron</keyword>
<protein>
    <recommendedName>
        <fullName evidence="4 21">Peroxidase</fullName>
        <ecNumber evidence="4 21">1.11.1.7</ecNumber>
    </recommendedName>
</protein>
<dbReference type="InterPro" id="IPR019794">
    <property type="entry name" value="Peroxidases_AS"/>
</dbReference>
<feature type="active site" description="Proton acceptor" evidence="16">
    <location>
        <position position="80"/>
    </location>
</feature>
<dbReference type="GO" id="GO:0006979">
    <property type="term" value="P:response to oxidative stress"/>
    <property type="evidence" value="ECO:0007669"/>
    <property type="project" value="UniProtKB-UniRule"/>
</dbReference>
<keyword evidence="24" id="KW-1185">Reference proteome</keyword>
<feature type="disulfide bond" evidence="20">
    <location>
        <begin position="133"/>
        <end position="331"/>
    </location>
</feature>
<dbReference type="EC" id="1.11.1.7" evidence="4 21"/>
<dbReference type="InterPro" id="IPR019793">
    <property type="entry name" value="Peroxidases_heam-ligand_BS"/>
</dbReference>
<keyword evidence="8 21" id="KW-0732">Signal</keyword>
<keyword evidence="10 21" id="KW-0560">Oxidoreductase</keyword>
<keyword evidence="5 21" id="KW-0575">Peroxidase</keyword>
<comment type="similarity">
    <text evidence="21">Belongs to the peroxidase family. Classical plant (class III) peroxidase subfamily.</text>
</comment>
<keyword evidence="9 18" id="KW-0106">Calcium</keyword>
<evidence type="ECO:0000259" key="22">
    <source>
        <dbReference type="PROSITE" id="PS50873"/>
    </source>
</evidence>
<keyword evidence="14" id="KW-0873">Pyrrolidone carboxylic acid</keyword>
<evidence type="ECO:0000256" key="2">
    <source>
        <dbReference type="ARBA" id="ARBA00004613"/>
    </source>
</evidence>
<feature type="signal peptide" evidence="21">
    <location>
        <begin position="1"/>
        <end position="26"/>
    </location>
</feature>
<dbReference type="GO" id="GO:0046872">
    <property type="term" value="F:metal ion binding"/>
    <property type="evidence" value="ECO:0007669"/>
    <property type="project" value="UniProtKB-UniRule"/>
</dbReference>
<dbReference type="Gene3D" id="1.10.420.10">
    <property type="entry name" value="Peroxidase, domain 2"/>
    <property type="match status" value="1"/>
</dbReference>
<evidence type="ECO:0000256" key="6">
    <source>
        <dbReference type="ARBA" id="ARBA00022617"/>
    </source>
</evidence>
<evidence type="ECO:0000256" key="18">
    <source>
        <dbReference type="PIRSR" id="PIRSR600823-3"/>
    </source>
</evidence>
<feature type="binding site" evidence="18">
    <location>
        <position position="99"/>
    </location>
    <ligand>
        <name>Ca(2+)</name>
        <dbReference type="ChEBI" id="CHEBI:29108"/>
        <label>1</label>
    </ligand>
</feature>
<feature type="chain" id="PRO_5041782373" description="Peroxidase" evidence="21">
    <location>
        <begin position="27"/>
        <end position="354"/>
    </location>
</feature>
<dbReference type="PANTHER" id="PTHR31517">
    <property type="match status" value="1"/>
</dbReference>
<comment type="similarity">
    <text evidence="3">Belongs to the peroxidase family. Ascorbate peroxidase subfamily.</text>
</comment>
<dbReference type="InterPro" id="IPR000823">
    <property type="entry name" value="Peroxidase_pln"/>
</dbReference>
<accession>A0AAD8T6D6</accession>
<dbReference type="Gene3D" id="1.10.520.10">
    <property type="match status" value="1"/>
</dbReference>
<dbReference type="Proteomes" id="UP001231189">
    <property type="component" value="Unassembled WGS sequence"/>
</dbReference>
<evidence type="ECO:0000256" key="10">
    <source>
        <dbReference type="ARBA" id="ARBA00023002"/>
    </source>
</evidence>
<comment type="cofactor">
    <cofactor evidence="18 21">
        <name>Ca(2+)</name>
        <dbReference type="ChEBI" id="CHEBI:29108"/>
    </cofactor>
    <text evidence="18 21">Binds 2 calcium ions per subunit.</text>
</comment>
<dbReference type="PRINTS" id="PR00458">
    <property type="entry name" value="PEROXIDASE"/>
</dbReference>
<proteinExistence type="inferred from homology"/>
<gene>
    <name evidence="23" type="ORF">QYE76_037863</name>
</gene>
<dbReference type="PRINTS" id="PR00461">
    <property type="entry name" value="PLPEROXIDASE"/>
</dbReference>
<keyword evidence="6 21" id="KW-0349">Heme</keyword>
<name>A0AAD8T6D6_LOLMU</name>
<dbReference type="CDD" id="cd00693">
    <property type="entry name" value="secretory_peroxidase"/>
    <property type="match status" value="1"/>
</dbReference>
<dbReference type="FunFam" id="1.10.420.10:FF:000006">
    <property type="entry name" value="Peroxidase"/>
    <property type="match status" value="1"/>
</dbReference>
<comment type="subcellular location">
    <subcellularLocation>
        <location evidence="2 21">Secreted</location>
    </subcellularLocation>
</comment>
<feature type="disulfide bond" evidence="20">
    <location>
        <begin position="212"/>
        <end position="241"/>
    </location>
</feature>
<dbReference type="PROSITE" id="PS00436">
    <property type="entry name" value="PEROXIDASE_2"/>
    <property type="match status" value="1"/>
</dbReference>
<dbReference type="InterPro" id="IPR002016">
    <property type="entry name" value="Haem_peroxidase"/>
</dbReference>
<keyword evidence="21" id="KW-0964">Secreted</keyword>
<evidence type="ECO:0000313" key="24">
    <source>
        <dbReference type="Proteomes" id="UP001231189"/>
    </source>
</evidence>
<keyword evidence="7 18" id="KW-0479">Metal-binding</keyword>
<feature type="binding site" description="axial binding residue" evidence="18">
    <location>
        <position position="205"/>
    </location>
    <ligand>
        <name>heme b</name>
        <dbReference type="ChEBI" id="CHEBI:60344"/>
    </ligand>
    <ligandPart>
        <name>Fe</name>
        <dbReference type="ChEBI" id="CHEBI:18248"/>
    </ligandPart>
</feature>
<reference evidence="23" key="1">
    <citation type="submission" date="2023-07" db="EMBL/GenBank/DDBJ databases">
        <title>A chromosome-level genome assembly of Lolium multiflorum.</title>
        <authorList>
            <person name="Chen Y."/>
            <person name="Copetti D."/>
            <person name="Kolliker R."/>
            <person name="Studer B."/>
        </authorList>
    </citation>
    <scope>NUCLEOTIDE SEQUENCE</scope>
    <source>
        <strain evidence="23">02402/16</strain>
        <tissue evidence="23">Leaf</tissue>
    </source>
</reference>
<dbReference type="InterPro" id="IPR033905">
    <property type="entry name" value="Secretory_peroxidase"/>
</dbReference>
<dbReference type="PROSITE" id="PS50873">
    <property type="entry name" value="PEROXIDASE_4"/>
    <property type="match status" value="1"/>
</dbReference>
<evidence type="ECO:0000256" key="3">
    <source>
        <dbReference type="ARBA" id="ARBA00006873"/>
    </source>
</evidence>
<dbReference type="PANTHER" id="PTHR31517:SF51">
    <property type="entry name" value="PEROXIDASE 55"/>
    <property type="match status" value="1"/>
</dbReference>
<keyword evidence="15 21" id="KW-0376">Hydrogen peroxide</keyword>
<organism evidence="23 24">
    <name type="scientific">Lolium multiflorum</name>
    <name type="common">Italian ryegrass</name>
    <name type="synonym">Lolium perenne subsp. multiflorum</name>
    <dbReference type="NCBI Taxonomy" id="4521"/>
    <lineage>
        <taxon>Eukaryota</taxon>
        <taxon>Viridiplantae</taxon>
        <taxon>Streptophyta</taxon>
        <taxon>Embryophyta</taxon>
        <taxon>Tracheophyta</taxon>
        <taxon>Spermatophyta</taxon>
        <taxon>Magnoliopsida</taxon>
        <taxon>Liliopsida</taxon>
        <taxon>Poales</taxon>
        <taxon>Poaceae</taxon>
        <taxon>BOP clade</taxon>
        <taxon>Pooideae</taxon>
        <taxon>Poodae</taxon>
        <taxon>Poeae</taxon>
        <taxon>Poeae Chloroplast Group 2 (Poeae type)</taxon>
        <taxon>Loliodinae</taxon>
        <taxon>Loliinae</taxon>
        <taxon>Lolium</taxon>
    </lineage>
</organism>
<feature type="site" description="Transition state stabilizer" evidence="19">
    <location>
        <position position="76"/>
    </location>
</feature>
<evidence type="ECO:0000256" key="15">
    <source>
        <dbReference type="ARBA" id="ARBA00023324"/>
    </source>
</evidence>
<evidence type="ECO:0000256" key="20">
    <source>
        <dbReference type="PIRSR" id="PIRSR600823-5"/>
    </source>
</evidence>
<evidence type="ECO:0000256" key="8">
    <source>
        <dbReference type="ARBA" id="ARBA00022729"/>
    </source>
</evidence>
<dbReference type="GO" id="GO:0020037">
    <property type="term" value="F:heme binding"/>
    <property type="evidence" value="ECO:0007669"/>
    <property type="project" value="UniProtKB-UniRule"/>
</dbReference>
<feature type="disulfide bond" evidence="20">
    <location>
        <begin position="49"/>
        <end position="127"/>
    </location>
</feature>
<feature type="disulfide bond" evidence="20">
    <location>
        <begin position="82"/>
        <end position="87"/>
    </location>
</feature>
<evidence type="ECO:0000256" key="12">
    <source>
        <dbReference type="ARBA" id="ARBA00023157"/>
    </source>
</evidence>